<sequence length="79" mass="9123">MRTGTVRHLQRVLAVSERFACRVTGQQRATQRHESCAAPSEGPDGALRDWLRQYAKDHPRRGFRPAYYDVRAETALLRK</sequence>
<dbReference type="EMBL" id="CP000325">
    <property type="protein sequence ID" value="ABL05009.1"/>
    <property type="molecule type" value="Genomic_DNA"/>
</dbReference>
<gene>
    <name evidence="1" type="ordered locus">MUL_2691</name>
</gene>
<dbReference type="Proteomes" id="UP000000765">
    <property type="component" value="Chromosome"/>
</dbReference>
<accession>A0PRP0</accession>
<reference evidence="1 2" key="1">
    <citation type="journal article" date="2007" name="Genome Res.">
        <title>Reductive evolution and niche adaptation inferred from the genome of Mycobacterium ulcerans, the causative agent of Buruli ulcer.</title>
        <authorList>
            <person name="Stinear T.P."/>
            <person name="Seemann T."/>
            <person name="Pidot S."/>
            <person name="Frigui W."/>
            <person name="Reysset G."/>
            <person name="Garnier T."/>
            <person name="Meurice G."/>
            <person name="Simon D."/>
            <person name="Bouchier C."/>
            <person name="Ma L."/>
            <person name="Tichit M."/>
            <person name="Porter J.L."/>
            <person name="Ryan J."/>
            <person name="Johnson P.D."/>
            <person name="Davies J.K."/>
            <person name="Jenkin G.A."/>
            <person name="Small P.L."/>
            <person name="Jones L.M."/>
            <person name="Tekaia F."/>
            <person name="Laval F."/>
            <person name="Daffe M."/>
            <person name="Parkhill J."/>
            <person name="Cole S.T."/>
        </authorList>
    </citation>
    <scope>NUCLEOTIDE SEQUENCE [LARGE SCALE GENOMIC DNA]</scope>
    <source>
        <strain evidence="1 2">Agy99</strain>
    </source>
</reference>
<evidence type="ECO:0000313" key="2">
    <source>
        <dbReference type="Proteomes" id="UP000000765"/>
    </source>
</evidence>
<dbReference type="HOGENOM" id="CLU_027402_6_5_11"/>
<proteinExistence type="predicted"/>
<protein>
    <submittedName>
        <fullName evidence="1">Transposase ISMmr01_aa2-like</fullName>
    </submittedName>
</protein>
<evidence type="ECO:0000313" key="1">
    <source>
        <dbReference type="EMBL" id="ABL05009.1"/>
    </source>
</evidence>
<organism evidence="1 2">
    <name type="scientific">Mycobacterium ulcerans (strain Agy99)</name>
    <dbReference type="NCBI Taxonomy" id="362242"/>
    <lineage>
        <taxon>Bacteria</taxon>
        <taxon>Bacillati</taxon>
        <taxon>Actinomycetota</taxon>
        <taxon>Actinomycetes</taxon>
        <taxon>Mycobacteriales</taxon>
        <taxon>Mycobacteriaceae</taxon>
        <taxon>Mycobacterium</taxon>
        <taxon>Mycobacterium ulcerans group</taxon>
    </lineage>
</organism>
<dbReference type="eggNOG" id="COG2801">
    <property type="taxonomic scope" value="Bacteria"/>
</dbReference>
<dbReference type="KEGG" id="mul:MUL_2691"/>
<dbReference type="AlphaFoldDB" id="A0PRP0"/>
<name>A0PRP0_MYCUA</name>